<dbReference type="Proteomes" id="UP000059188">
    <property type="component" value="Unassembled WGS sequence"/>
</dbReference>
<dbReference type="InterPro" id="IPR056884">
    <property type="entry name" value="NPHP3-like_N"/>
</dbReference>
<keyword evidence="2" id="KW-0677">Repeat</keyword>
<dbReference type="SMART" id="SM00320">
    <property type="entry name" value="WD40"/>
    <property type="match status" value="12"/>
</dbReference>
<evidence type="ECO:0000256" key="4">
    <source>
        <dbReference type="SAM" id="MobiDB-lite"/>
    </source>
</evidence>
<dbReference type="Gene3D" id="3.40.50.300">
    <property type="entry name" value="P-loop containing nucleotide triphosphate hydrolases"/>
    <property type="match status" value="1"/>
</dbReference>
<keyword evidence="7" id="KW-1185">Reference proteome</keyword>
<dbReference type="InterPro" id="IPR020472">
    <property type="entry name" value="WD40_PAC1"/>
</dbReference>
<organism evidence="6 7">
    <name type="scientific">Thanatephorus cucumeris (strain AG1-IB / isolate 7/3/14)</name>
    <name type="common">Lettuce bottom rot fungus</name>
    <name type="synonym">Rhizoctonia solani</name>
    <dbReference type="NCBI Taxonomy" id="1108050"/>
    <lineage>
        <taxon>Eukaryota</taxon>
        <taxon>Fungi</taxon>
        <taxon>Dikarya</taxon>
        <taxon>Basidiomycota</taxon>
        <taxon>Agaricomycotina</taxon>
        <taxon>Agaricomycetes</taxon>
        <taxon>Cantharellales</taxon>
        <taxon>Ceratobasidiaceae</taxon>
        <taxon>Rhizoctonia</taxon>
        <taxon>Rhizoctonia solani AG-1</taxon>
    </lineage>
</organism>
<dbReference type="CDD" id="cd00200">
    <property type="entry name" value="WD40"/>
    <property type="match status" value="2"/>
</dbReference>
<evidence type="ECO:0000313" key="6">
    <source>
        <dbReference type="EMBL" id="CEL58872.1"/>
    </source>
</evidence>
<dbReference type="STRING" id="1108050.A0A0B7FRR2"/>
<evidence type="ECO:0000259" key="5">
    <source>
        <dbReference type="Pfam" id="PF24883"/>
    </source>
</evidence>
<dbReference type="PROSITE" id="PS00678">
    <property type="entry name" value="WD_REPEATS_1"/>
    <property type="match status" value="3"/>
</dbReference>
<name>A0A0B7FRR2_THACB</name>
<keyword evidence="1 3" id="KW-0853">WD repeat</keyword>
<dbReference type="SUPFAM" id="SSF52540">
    <property type="entry name" value="P-loop containing nucleoside triphosphate hydrolases"/>
    <property type="match status" value="1"/>
</dbReference>
<proteinExistence type="predicted"/>
<evidence type="ECO:0000256" key="2">
    <source>
        <dbReference type="ARBA" id="ARBA00022737"/>
    </source>
</evidence>
<feature type="repeat" description="WD" evidence="3">
    <location>
        <begin position="1281"/>
        <end position="1322"/>
    </location>
</feature>
<dbReference type="InterPro" id="IPR015943">
    <property type="entry name" value="WD40/YVTN_repeat-like_dom_sf"/>
</dbReference>
<sequence length="1435" mass="158946">MISSVRRKLGLDTKSKTSSIDINGGESNSLGANGRQDTPFKFRGNGLEEWSYSDLTHKTTTDANYIQDLAHKLVTYLEDAAIEFHERKEYAELQNKLEASINQLREWLGKAEHGHLSQLYMTKAAEWFCNSIRRELDHIQGRQNDNNWEQQAEGADEDHILGHYSRMQSYVDSIMQNIAATATICDAIVHPSSVDYNSKHKQVLYRGPCAKGTRVDILDQIFAWVDDPISGSVYWMTGMAGTGKTAIAYSLCEKLNARGNLAASFFCCRPLQNSQSVGDIIHSIARQLAKFSHPFHRAFSDVLQKDPDLQNGDLHLQFDALISQPLLEVKNALPSSLIVVIDGLEQCHDGNMAMMLEVLLARSPSLPLKFIVSSRPEPEIQKNQESLRLVLHELDRRVVQADIETYLRDSLGSMELSEEEIAALVKRAGVLFAFAGALVHYIRPDDSDNNSRERLASILDLSSVSNGVCCQEVDGLYTAILQSALDDPNLNEVDKGHMRQVLYLVVSSHETLDLDAIASLIMKDASQARAVLRPFWSVLYISKENKAITTLHPSFSEYMLDKSRSKQYHCDPKVYSQTTVLRCFRIFKDLPHQFNICDLDTSYMADNDVHDLESRVNSRISADLFYAAQTWAEHLKHAIRSPELLRRLEDFLSLRLLLWMEIMNLKQCSHLMPNILRSAEEWTESIMGTSRLRMLIHDALCFTTVFAFGEVRSSTPHIYTTMLPLWPESSPVVRCYAKRIQRAFRVEGTAIDQRQFALLATWGFGHTTASPVYSPTGDHIAVGLGDKICLLSALTGQIVSSPLEWHGHTILLLNFSPDGARVLSCSINGLVRVWNTQGVQKDLNIKSPDPIVWASFSPDGARICGVGNDTIRVWDSYTGQCIIGPLASYETIFEVRYSPHGRWITTCGWNGIVLRNAQDGQVVRTLRPNETGVPIISFDISSDSTQIAAYSRGGGIYVWNIEIEKPTLGPLRTPRGYSSFSSISFSPDGAQIVSGSIDGSIYLWNSRRGTILLGPLEGHTGSITSAGFSPDGHYIMSGSNDKTIRLWDTRNPASAIKVMPTRRPGHDCPVTSVGFSRDGTRIISGSSDQTICAWDIDVSNEHMVPVLGPLEKDISDKVLVAYSPTDARIISSSRSGIAILDAQGDITLGPVHTRQSVQSAIFSPDGNSIIVAQTDGFVQVLKAGSEDKPTIIRPPISNRSDWITSIAASPDGTRIAVGSIRASLSMYDANNGLLIYDPLGGCTNEPRALAFSPDSSRVVSGSFATILVRDARDGSVALGPLVGHTDWVHSVEYSSGGTYIVSGARDSAICLWDAQTGQLALGPMKFHTAPVRSVRFSPDGTCIVSGSDDKAIRVTDIRKESQFERGPSNPTGGDWTLSVNGWVVDEHGNLLTWVPPELRASLMWPRTKLLISRKGWLRLNFRRRYLGESWTKCYN</sequence>
<evidence type="ECO:0000313" key="7">
    <source>
        <dbReference type="Proteomes" id="UP000059188"/>
    </source>
</evidence>
<dbReference type="Pfam" id="PF24883">
    <property type="entry name" value="NPHP3_N"/>
    <property type="match status" value="1"/>
</dbReference>
<dbReference type="InterPro" id="IPR027417">
    <property type="entry name" value="P-loop_NTPase"/>
</dbReference>
<dbReference type="PANTHER" id="PTHR19848">
    <property type="entry name" value="WD40 REPEAT PROTEIN"/>
    <property type="match status" value="1"/>
</dbReference>
<gene>
    <name evidence="6" type="ORF">RSOLAG1IB_08902</name>
</gene>
<reference evidence="6 7" key="1">
    <citation type="submission" date="2014-11" db="EMBL/GenBank/DDBJ databases">
        <authorList>
            <person name="Wibberg Daniel"/>
        </authorList>
    </citation>
    <scope>NUCLEOTIDE SEQUENCE [LARGE SCALE GENOMIC DNA]</scope>
    <source>
        <strain evidence="6">Rhizoctonia solani AG1-IB 7/3/14</strain>
    </source>
</reference>
<feature type="domain" description="Nephrocystin 3-like N-terminal" evidence="5">
    <location>
        <begin position="220"/>
        <end position="375"/>
    </location>
</feature>
<accession>A0A0B7FRR2</accession>
<dbReference type="PRINTS" id="PR00320">
    <property type="entry name" value="GPROTEINBRPT"/>
</dbReference>
<dbReference type="InterPro" id="IPR019775">
    <property type="entry name" value="WD40_repeat_CS"/>
</dbReference>
<protein>
    <submittedName>
        <fullName evidence="6">Vegetative incompatibility protein HET-E-1</fullName>
    </submittedName>
</protein>
<dbReference type="Pfam" id="PF00400">
    <property type="entry name" value="WD40"/>
    <property type="match status" value="6"/>
</dbReference>
<dbReference type="InterPro" id="IPR001680">
    <property type="entry name" value="WD40_rpt"/>
</dbReference>
<dbReference type="SUPFAM" id="SSF50998">
    <property type="entry name" value="Quinoprotein alcohol dehydrogenase-like"/>
    <property type="match status" value="2"/>
</dbReference>
<feature type="repeat" description="WD" evidence="3">
    <location>
        <begin position="1016"/>
        <end position="1057"/>
    </location>
</feature>
<feature type="compositionally biased region" description="Polar residues" evidence="4">
    <location>
        <begin position="16"/>
        <end position="31"/>
    </location>
</feature>
<evidence type="ECO:0000256" key="1">
    <source>
        <dbReference type="ARBA" id="ARBA00022574"/>
    </source>
</evidence>
<dbReference type="Gene3D" id="2.130.10.10">
    <property type="entry name" value="YVTN repeat-like/Quinoprotein amine dehydrogenase"/>
    <property type="match status" value="4"/>
</dbReference>
<evidence type="ECO:0000256" key="3">
    <source>
        <dbReference type="PROSITE-ProRule" id="PRU00221"/>
    </source>
</evidence>
<feature type="repeat" description="WD" evidence="3">
    <location>
        <begin position="982"/>
        <end position="1014"/>
    </location>
</feature>
<feature type="repeat" description="WD" evidence="3">
    <location>
        <begin position="1324"/>
        <end position="1365"/>
    </location>
</feature>
<feature type="repeat" description="WD" evidence="3">
    <location>
        <begin position="1063"/>
        <end position="1104"/>
    </location>
</feature>
<feature type="repeat" description="WD" evidence="3">
    <location>
        <begin position="803"/>
        <end position="835"/>
    </location>
</feature>
<dbReference type="PROSITE" id="PS50294">
    <property type="entry name" value="WD_REPEATS_REGION"/>
    <property type="match status" value="6"/>
</dbReference>
<dbReference type="InterPro" id="IPR011047">
    <property type="entry name" value="Quinoprotein_ADH-like_sf"/>
</dbReference>
<dbReference type="PROSITE" id="PS50082">
    <property type="entry name" value="WD_REPEATS_2"/>
    <property type="match status" value="6"/>
</dbReference>
<dbReference type="PANTHER" id="PTHR19848:SF8">
    <property type="entry name" value="F-BOX AND WD REPEAT DOMAIN CONTAINING 7"/>
    <property type="match status" value="1"/>
</dbReference>
<feature type="region of interest" description="Disordered" evidence="4">
    <location>
        <begin position="15"/>
        <end position="38"/>
    </location>
</feature>
<dbReference type="EMBL" id="LN679134">
    <property type="protein sequence ID" value="CEL58872.1"/>
    <property type="molecule type" value="Genomic_DNA"/>
</dbReference>